<dbReference type="OrthoDB" id="9895525at2759"/>
<feature type="domain" description="C2H2-type" evidence="14">
    <location>
        <begin position="521"/>
        <end position="548"/>
    </location>
</feature>
<evidence type="ECO:0000256" key="1">
    <source>
        <dbReference type="ARBA" id="ARBA00003767"/>
    </source>
</evidence>
<dbReference type="InterPro" id="IPR013087">
    <property type="entry name" value="Znf_C2H2_type"/>
</dbReference>
<keyword evidence="6 12" id="KW-0863">Zinc-finger</keyword>
<dbReference type="PANTHER" id="PTHR24408:SF34">
    <property type="entry name" value="ZINC FINGER PROTEIN 672-RELATED"/>
    <property type="match status" value="1"/>
</dbReference>
<comment type="similarity">
    <text evidence="3">Belongs to the krueppel C2H2-type zinc-finger protein family.</text>
</comment>
<evidence type="ECO:0000259" key="14">
    <source>
        <dbReference type="PROSITE" id="PS50157"/>
    </source>
</evidence>
<dbReference type="CDD" id="cd07765">
    <property type="entry name" value="KRAB_A-box"/>
    <property type="match status" value="1"/>
</dbReference>
<feature type="domain" description="C2H2-type" evidence="14">
    <location>
        <begin position="353"/>
        <end position="380"/>
    </location>
</feature>
<accession>A0A8J6EFX1</accession>
<feature type="domain" description="C2H2-type" evidence="14">
    <location>
        <begin position="465"/>
        <end position="492"/>
    </location>
</feature>
<proteinExistence type="inferred from homology"/>
<feature type="domain" description="C2H2-type" evidence="14">
    <location>
        <begin position="325"/>
        <end position="352"/>
    </location>
</feature>
<dbReference type="SUPFAM" id="SSF109640">
    <property type="entry name" value="KRAB domain (Kruppel-associated box)"/>
    <property type="match status" value="1"/>
</dbReference>
<feature type="domain" description="C2H2-type" evidence="14">
    <location>
        <begin position="437"/>
        <end position="464"/>
    </location>
</feature>
<feature type="compositionally biased region" description="Polar residues" evidence="13">
    <location>
        <begin position="193"/>
        <end position="209"/>
    </location>
</feature>
<evidence type="ECO:0000256" key="11">
    <source>
        <dbReference type="ARBA" id="ARBA00023242"/>
    </source>
</evidence>
<name>A0A8J6EFX1_ELECQ</name>
<feature type="domain" description="C2H2-type" evidence="14">
    <location>
        <begin position="297"/>
        <end position="324"/>
    </location>
</feature>
<evidence type="ECO:0000256" key="7">
    <source>
        <dbReference type="ARBA" id="ARBA00022833"/>
    </source>
</evidence>
<evidence type="ECO:0000256" key="9">
    <source>
        <dbReference type="ARBA" id="ARBA00023125"/>
    </source>
</evidence>
<dbReference type="Gene3D" id="3.30.160.60">
    <property type="entry name" value="Classic Zinc Finger"/>
    <property type="match status" value="11"/>
</dbReference>
<dbReference type="AlphaFoldDB" id="A0A8J6EFX1"/>
<dbReference type="GO" id="GO:0000981">
    <property type="term" value="F:DNA-binding transcription factor activity, RNA polymerase II-specific"/>
    <property type="evidence" value="ECO:0007669"/>
    <property type="project" value="TreeGrafter"/>
</dbReference>
<feature type="domain" description="C2H2-type" evidence="14">
    <location>
        <begin position="493"/>
        <end position="520"/>
    </location>
</feature>
<feature type="domain" description="C2H2-type" evidence="14">
    <location>
        <begin position="269"/>
        <end position="296"/>
    </location>
</feature>
<dbReference type="FunFam" id="3.30.160.60:FF:002716">
    <property type="entry name" value="Zinc finger protein 212"/>
    <property type="match status" value="1"/>
</dbReference>
<dbReference type="SUPFAM" id="SSF57667">
    <property type="entry name" value="beta-beta-alpha zinc fingers"/>
    <property type="match status" value="6"/>
</dbReference>
<feature type="domain" description="KRAB" evidence="15">
    <location>
        <begin position="73"/>
        <end position="161"/>
    </location>
</feature>
<evidence type="ECO:0000256" key="8">
    <source>
        <dbReference type="ARBA" id="ARBA00023015"/>
    </source>
</evidence>
<dbReference type="GO" id="GO:0043565">
    <property type="term" value="F:sequence-specific DNA binding"/>
    <property type="evidence" value="ECO:0007669"/>
    <property type="project" value="TreeGrafter"/>
</dbReference>
<dbReference type="FunFam" id="3.30.160.60:FF:000355">
    <property type="entry name" value="zinc finger and SCAN domain-containing protein 20 isoform X1"/>
    <property type="match status" value="1"/>
</dbReference>
<keyword evidence="11" id="KW-0539">Nucleus</keyword>
<dbReference type="Pfam" id="PF01352">
    <property type="entry name" value="KRAB"/>
    <property type="match status" value="1"/>
</dbReference>
<evidence type="ECO:0000256" key="6">
    <source>
        <dbReference type="ARBA" id="ARBA00022771"/>
    </source>
</evidence>
<keyword evidence="17" id="KW-1185">Reference proteome</keyword>
<reference evidence="16" key="1">
    <citation type="thesis" date="2020" institute="ProQuest LLC" country="789 East Eisenhower Parkway, Ann Arbor, MI, USA">
        <title>Comparative Genomics and Chromosome Evolution.</title>
        <authorList>
            <person name="Mudd A.B."/>
        </authorList>
    </citation>
    <scope>NUCLEOTIDE SEQUENCE</scope>
    <source>
        <strain evidence="16">HN-11 Male</strain>
        <tissue evidence="16">Kidney and liver</tissue>
    </source>
</reference>
<keyword evidence="4" id="KW-0479">Metal-binding</keyword>
<dbReference type="Gene3D" id="6.10.140.140">
    <property type="match status" value="1"/>
</dbReference>
<feature type="region of interest" description="Disordered" evidence="13">
    <location>
        <begin position="163"/>
        <end position="209"/>
    </location>
</feature>
<dbReference type="FunFam" id="3.30.160.60:FF:001343">
    <property type="entry name" value="Zinc finger protein 568"/>
    <property type="match status" value="1"/>
</dbReference>
<feature type="domain" description="C2H2-type" evidence="14">
    <location>
        <begin position="409"/>
        <end position="436"/>
    </location>
</feature>
<evidence type="ECO:0000313" key="17">
    <source>
        <dbReference type="Proteomes" id="UP000770717"/>
    </source>
</evidence>
<evidence type="ECO:0000256" key="12">
    <source>
        <dbReference type="PROSITE-ProRule" id="PRU00042"/>
    </source>
</evidence>
<dbReference type="SMART" id="SM00355">
    <property type="entry name" value="ZnF_C2H2"/>
    <property type="match status" value="11"/>
</dbReference>
<evidence type="ECO:0000256" key="5">
    <source>
        <dbReference type="ARBA" id="ARBA00022737"/>
    </source>
</evidence>
<evidence type="ECO:0000256" key="10">
    <source>
        <dbReference type="ARBA" id="ARBA00023163"/>
    </source>
</evidence>
<dbReference type="Pfam" id="PF00096">
    <property type="entry name" value="zf-C2H2"/>
    <property type="match status" value="10"/>
</dbReference>
<comment type="function">
    <text evidence="1">May be involved in transcriptional regulation.</text>
</comment>
<evidence type="ECO:0000256" key="2">
    <source>
        <dbReference type="ARBA" id="ARBA00004123"/>
    </source>
</evidence>
<dbReference type="FunFam" id="3.30.160.60:FF:000557">
    <property type="entry name" value="zinc finger and SCAN domain-containing protein 29"/>
    <property type="match status" value="1"/>
</dbReference>
<feature type="domain" description="C2H2-type" evidence="14">
    <location>
        <begin position="241"/>
        <end position="268"/>
    </location>
</feature>
<dbReference type="PROSITE" id="PS50805">
    <property type="entry name" value="KRAB"/>
    <property type="match status" value="1"/>
</dbReference>
<comment type="subcellular location">
    <subcellularLocation>
        <location evidence="2">Nucleus</location>
    </subcellularLocation>
</comment>
<dbReference type="FunFam" id="3.30.160.60:FF:000759">
    <property type="entry name" value="zinc finger protein 16"/>
    <property type="match status" value="1"/>
</dbReference>
<dbReference type="PROSITE" id="PS50157">
    <property type="entry name" value="ZINC_FINGER_C2H2_2"/>
    <property type="match status" value="11"/>
</dbReference>
<comment type="caution">
    <text evidence="16">The sequence shown here is derived from an EMBL/GenBank/DDBJ whole genome shotgun (WGS) entry which is preliminary data.</text>
</comment>
<evidence type="ECO:0000256" key="3">
    <source>
        <dbReference type="ARBA" id="ARBA00006991"/>
    </source>
</evidence>
<keyword evidence="9" id="KW-0238">DNA-binding</keyword>
<dbReference type="Proteomes" id="UP000770717">
    <property type="component" value="Unassembled WGS sequence"/>
</dbReference>
<dbReference type="GO" id="GO:0005634">
    <property type="term" value="C:nucleus"/>
    <property type="evidence" value="ECO:0007669"/>
    <property type="project" value="UniProtKB-SubCell"/>
</dbReference>
<keyword evidence="5" id="KW-0677">Repeat</keyword>
<dbReference type="PROSITE" id="PS00028">
    <property type="entry name" value="ZINC_FINGER_C2H2_1"/>
    <property type="match status" value="10"/>
</dbReference>
<dbReference type="FunFam" id="3.30.160.60:FF:002592">
    <property type="entry name" value="Zinc finger protein 527"/>
    <property type="match status" value="1"/>
</dbReference>
<dbReference type="FunFam" id="3.30.160.60:FF:002343">
    <property type="entry name" value="Zinc finger protein 33A"/>
    <property type="match status" value="2"/>
</dbReference>
<dbReference type="GO" id="GO:0008270">
    <property type="term" value="F:zinc ion binding"/>
    <property type="evidence" value="ECO:0007669"/>
    <property type="project" value="UniProtKB-KW"/>
</dbReference>
<evidence type="ECO:0000259" key="15">
    <source>
        <dbReference type="PROSITE" id="PS50805"/>
    </source>
</evidence>
<dbReference type="InterPro" id="IPR001909">
    <property type="entry name" value="KRAB"/>
</dbReference>
<dbReference type="InterPro" id="IPR036236">
    <property type="entry name" value="Znf_C2H2_sf"/>
</dbReference>
<feature type="domain" description="C2H2-type" evidence="14">
    <location>
        <begin position="381"/>
        <end position="408"/>
    </location>
</feature>
<organism evidence="16 17">
    <name type="scientific">Eleutherodactylus coqui</name>
    <name type="common">Puerto Rican coqui</name>
    <dbReference type="NCBI Taxonomy" id="57060"/>
    <lineage>
        <taxon>Eukaryota</taxon>
        <taxon>Metazoa</taxon>
        <taxon>Chordata</taxon>
        <taxon>Craniata</taxon>
        <taxon>Vertebrata</taxon>
        <taxon>Euteleostomi</taxon>
        <taxon>Amphibia</taxon>
        <taxon>Batrachia</taxon>
        <taxon>Anura</taxon>
        <taxon>Neobatrachia</taxon>
        <taxon>Hyloidea</taxon>
        <taxon>Eleutherodactylidae</taxon>
        <taxon>Eleutherodactylinae</taxon>
        <taxon>Eleutherodactylus</taxon>
        <taxon>Eleutherodactylus</taxon>
    </lineage>
</organism>
<dbReference type="PANTHER" id="PTHR24408">
    <property type="entry name" value="ZINC FINGER PROTEIN"/>
    <property type="match status" value="1"/>
</dbReference>
<evidence type="ECO:0000313" key="16">
    <source>
        <dbReference type="EMBL" id="KAG9468255.1"/>
    </source>
</evidence>
<gene>
    <name evidence="16" type="ORF">GDO78_023138</name>
</gene>
<dbReference type="EMBL" id="WNTK01000964">
    <property type="protein sequence ID" value="KAG9468255.1"/>
    <property type="molecule type" value="Genomic_DNA"/>
</dbReference>
<keyword evidence="10" id="KW-0804">Transcription</keyword>
<evidence type="ECO:0000256" key="13">
    <source>
        <dbReference type="SAM" id="MobiDB-lite"/>
    </source>
</evidence>
<keyword evidence="8" id="KW-0805">Transcription regulation</keyword>
<dbReference type="FunFam" id="3.30.160.60:FF:001119">
    <property type="entry name" value="zinc finger protein 408"/>
    <property type="match status" value="1"/>
</dbReference>
<evidence type="ECO:0000256" key="4">
    <source>
        <dbReference type="ARBA" id="ARBA00022723"/>
    </source>
</evidence>
<sequence>MNLLNLAMEIIYWLTGEDYKLVKKTSDNCVMSGGWSPIMEPPPDSIIPERSNDEKILELANRIIELLTGEVPIRCEDVTVHFSMEEWEYLEGHKDLYKDIMMEVHRPLTSSDGPSRRCQPKRCSSPLYFQDRPEEDDIVPLDDQGKNFIDLKVEVVEEEEEAMDLRSHQPFTEEDLPTDINLDGHSKDLGGQSHFSSTDFKGEESNSTQDYPRETQFLCLGCGKWFNYEVDQKTPIEEIQFQCSECRKCSNQKSGLSKHRKDHTGEKLYSCLNCGQSFTKKSHLVEHRKIHTGEKLFSCTECGKCFTKKSNLVQHHKIHTGEKPFSCSECGKSFTKKYGLVNHHWIHREEKPFSCPDCGKFFTQKSDLVKHHRSHTGERPFACLECGKCFTQKSDLLKHQRIHMGERPFSCLECGKCFIKRSDLIKHQRTHTGEKPFSCPECGKSFTQKSDLVKHYRSHTGEQPYSCLECGKRFTLKSGLVKHQSIHTGEKPFPCSECGKCFTKKTALNKHQRIHTGERPFPCLVCGKCFTQKSILVKHHRIHQEGDDVPDALHNRSAFTS</sequence>
<dbReference type="FunFam" id="3.30.160.60:FF:000100">
    <property type="entry name" value="Zinc finger 45-like"/>
    <property type="match status" value="1"/>
</dbReference>
<dbReference type="InterPro" id="IPR036051">
    <property type="entry name" value="KRAB_dom_sf"/>
</dbReference>
<protein>
    <submittedName>
        <fullName evidence="16">Uncharacterized protein</fullName>
    </submittedName>
</protein>
<keyword evidence="7" id="KW-0862">Zinc</keyword>